<dbReference type="AlphaFoldDB" id="A0A853EXR6"/>
<name>A0A853EXR6_9MICO</name>
<evidence type="ECO:0000313" key="3">
    <source>
        <dbReference type="Proteomes" id="UP000561011"/>
    </source>
</evidence>
<accession>A0A853EXR6</accession>
<evidence type="ECO:0000313" key="2">
    <source>
        <dbReference type="EMBL" id="NYS95375.1"/>
    </source>
</evidence>
<dbReference type="RefSeq" id="WP_082544239.1">
    <property type="nucleotide sequence ID" value="NZ_JACBYE010000070.1"/>
</dbReference>
<reference evidence="2 3" key="1">
    <citation type="submission" date="2020-07" db="EMBL/GenBank/DDBJ databases">
        <title>MOT database genomes.</title>
        <authorList>
            <person name="Joseph S."/>
            <person name="Aduse-Opoku J."/>
            <person name="Hashim A."/>
            <person name="Wade W."/>
            <person name="Curtis M."/>
        </authorList>
    </citation>
    <scope>NUCLEOTIDE SEQUENCE [LARGE SCALE GENOMIC DNA]</scope>
    <source>
        <strain evidence="2 3">DSM 100099</strain>
    </source>
</reference>
<proteinExistence type="predicted"/>
<dbReference type="Proteomes" id="UP000561011">
    <property type="component" value="Unassembled WGS sequence"/>
</dbReference>
<feature type="compositionally biased region" description="Basic and acidic residues" evidence="1">
    <location>
        <begin position="11"/>
        <end position="29"/>
    </location>
</feature>
<protein>
    <recommendedName>
        <fullName evidence="4">ATP/GTP-binding protein</fullName>
    </recommendedName>
</protein>
<dbReference type="EMBL" id="JACBYE010000070">
    <property type="protein sequence ID" value="NYS95375.1"/>
    <property type="molecule type" value="Genomic_DNA"/>
</dbReference>
<feature type="region of interest" description="Disordered" evidence="1">
    <location>
        <begin position="1"/>
        <end position="29"/>
    </location>
</feature>
<sequence length="93" mass="10646">MPSSRRSSRRPYSEEPRPLDMERATGGRRTEIRRGEEWTVQNVRSSEKTYTCPGCHQPVPAGSAHVVAWATESLFGREAALAARRHWHLRCWG</sequence>
<organism evidence="2 3">
    <name type="scientific">Sanguibacter inulinus</name>
    <dbReference type="NCBI Taxonomy" id="60922"/>
    <lineage>
        <taxon>Bacteria</taxon>
        <taxon>Bacillati</taxon>
        <taxon>Actinomycetota</taxon>
        <taxon>Actinomycetes</taxon>
        <taxon>Micrococcales</taxon>
        <taxon>Sanguibacteraceae</taxon>
        <taxon>Sanguibacter</taxon>
    </lineage>
</organism>
<evidence type="ECO:0008006" key="4">
    <source>
        <dbReference type="Google" id="ProtNLM"/>
    </source>
</evidence>
<comment type="caution">
    <text evidence="2">The sequence shown here is derived from an EMBL/GenBank/DDBJ whole genome shotgun (WGS) entry which is preliminary data.</text>
</comment>
<gene>
    <name evidence="2" type="ORF">HZZ10_17860</name>
</gene>
<evidence type="ECO:0000256" key="1">
    <source>
        <dbReference type="SAM" id="MobiDB-lite"/>
    </source>
</evidence>
<keyword evidence="3" id="KW-1185">Reference proteome</keyword>